<protein>
    <submittedName>
        <fullName evidence="3">Heavy-metal-associated domain-containing protein</fullName>
    </submittedName>
</protein>
<dbReference type="InterPro" id="IPR017969">
    <property type="entry name" value="Heavy-metal-associated_CS"/>
</dbReference>
<evidence type="ECO:0000256" key="1">
    <source>
        <dbReference type="ARBA" id="ARBA00022723"/>
    </source>
</evidence>
<reference evidence="3 4" key="1">
    <citation type="submission" date="2020-03" db="EMBL/GenBank/DDBJ databases">
        <authorList>
            <person name="Wang L."/>
            <person name="He N."/>
            <person name="Li Y."/>
            <person name="Fang Y."/>
            <person name="Zhang F."/>
        </authorList>
    </citation>
    <scope>NUCLEOTIDE SEQUENCE [LARGE SCALE GENOMIC DNA]</scope>
    <source>
        <strain evidence="4">hsmgli-8</strain>
    </source>
</reference>
<dbReference type="PROSITE" id="PS50846">
    <property type="entry name" value="HMA_2"/>
    <property type="match status" value="1"/>
</dbReference>
<dbReference type="Gene3D" id="3.30.70.100">
    <property type="match status" value="1"/>
</dbReference>
<accession>A0ABX0YC44</accession>
<gene>
    <name evidence="3" type="ORF">HBH25_06565</name>
</gene>
<evidence type="ECO:0000313" key="3">
    <source>
        <dbReference type="EMBL" id="NJP00520.1"/>
    </source>
</evidence>
<name>A0ABX0YC44_9PSED</name>
<proteinExistence type="predicted"/>
<evidence type="ECO:0000313" key="4">
    <source>
        <dbReference type="Proteomes" id="UP000746535"/>
    </source>
</evidence>
<dbReference type="Pfam" id="PF00403">
    <property type="entry name" value="HMA"/>
    <property type="match status" value="1"/>
</dbReference>
<dbReference type="EMBL" id="JAAVJI010000003">
    <property type="protein sequence ID" value="NJP00520.1"/>
    <property type="molecule type" value="Genomic_DNA"/>
</dbReference>
<evidence type="ECO:0000259" key="2">
    <source>
        <dbReference type="PROSITE" id="PS50846"/>
    </source>
</evidence>
<dbReference type="CDD" id="cd00371">
    <property type="entry name" value="HMA"/>
    <property type="match status" value="1"/>
</dbReference>
<dbReference type="RefSeq" id="WP_168082733.1">
    <property type="nucleotide sequence ID" value="NZ_JAAVJI010000003.1"/>
</dbReference>
<dbReference type="InterPro" id="IPR006121">
    <property type="entry name" value="HMA_dom"/>
</dbReference>
<dbReference type="InterPro" id="IPR036163">
    <property type="entry name" value="HMA_dom_sf"/>
</dbReference>
<organism evidence="3 4">
    <name type="scientific">Pseudomonas quercus</name>
    <dbReference type="NCBI Taxonomy" id="2722792"/>
    <lineage>
        <taxon>Bacteria</taxon>
        <taxon>Pseudomonadati</taxon>
        <taxon>Pseudomonadota</taxon>
        <taxon>Gammaproteobacteria</taxon>
        <taxon>Pseudomonadales</taxon>
        <taxon>Pseudomonadaceae</taxon>
        <taxon>Pseudomonas</taxon>
    </lineage>
</organism>
<feature type="domain" description="HMA" evidence="2">
    <location>
        <begin position="1"/>
        <end position="63"/>
    </location>
</feature>
<keyword evidence="1" id="KW-0479">Metal-binding</keyword>
<dbReference type="Proteomes" id="UP000746535">
    <property type="component" value="Unassembled WGS sequence"/>
</dbReference>
<comment type="caution">
    <text evidence="3">The sequence shown here is derived from an EMBL/GenBank/DDBJ whole genome shotgun (WGS) entry which is preliminary data.</text>
</comment>
<dbReference type="PROSITE" id="PS01047">
    <property type="entry name" value="HMA_1"/>
    <property type="match status" value="1"/>
</dbReference>
<dbReference type="SUPFAM" id="SSF55008">
    <property type="entry name" value="HMA, heavy metal-associated domain"/>
    <property type="match status" value="1"/>
</dbReference>
<keyword evidence="4" id="KW-1185">Reference proteome</keyword>
<sequence length="69" mass="7400">MHHFNVQGMTCQHCINAVNDAVHEWDANAQVQVDLAAGQVSIASDLPVEWLLRAIQNSGYAAQPAGETG</sequence>